<organism evidence="1 2">
    <name type="scientific">Solanum verrucosum</name>
    <dbReference type="NCBI Taxonomy" id="315347"/>
    <lineage>
        <taxon>Eukaryota</taxon>
        <taxon>Viridiplantae</taxon>
        <taxon>Streptophyta</taxon>
        <taxon>Embryophyta</taxon>
        <taxon>Tracheophyta</taxon>
        <taxon>Spermatophyta</taxon>
        <taxon>Magnoliopsida</taxon>
        <taxon>eudicotyledons</taxon>
        <taxon>Gunneridae</taxon>
        <taxon>Pentapetalae</taxon>
        <taxon>asterids</taxon>
        <taxon>lamiids</taxon>
        <taxon>Solanales</taxon>
        <taxon>Solanaceae</taxon>
        <taxon>Solanoideae</taxon>
        <taxon>Solaneae</taxon>
        <taxon>Solanum</taxon>
    </lineage>
</organism>
<dbReference type="Proteomes" id="UP001234989">
    <property type="component" value="Chromosome 6"/>
</dbReference>
<dbReference type="GO" id="GO:0006281">
    <property type="term" value="P:DNA repair"/>
    <property type="evidence" value="ECO:0007669"/>
    <property type="project" value="InterPro"/>
</dbReference>
<dbReference type="GO" id="GO:0004519">
    <property type="term" value="F:endonuclease activity"/>
    <property type="evidence" value="ECO:0007669"/>
    <property type="project" value="InterPro"/>
</dbReference>
<dbReference type="Gene3D" id="3.60.10.10">
    <property type="entry name" value="Endonuclease/exonuclease/phosphatase"/>
    <property type="match status" value="1"/>
</dbReference>
<accession>A0AAF0R0B6</accession>
<reference evidence="1" key="1">
    <citation type="submission" date="2023-08" db="EMBL/GenBank/DDBJ databases">
        <title>A de novo genome assembly of Solanum verrucosum Schlechtendal, a Mexican diploid species geographically isolated from the other diploid A-genome species in potato relatives.</title>
        <authorList>
            <person name="Hosaka K."/>
        </authorList>
    </citation>
    <scope>NUCLEOTIDE SEQUENCE</scope>
    <source>
        <tissue evidence="1">Young leaves</tissue>
    </source>
</reference>
<dbReference type="InterPro" id="IPR036691">
    <property type="entry name" value="Endo/exonu/phosph_ase_sf"/>
</dbReference>
<keyword evidence="2" id="KW-1185">Reference proteome</keyword>
<gene>
    <name evidence="1" type="ORF">MTR67_025188</name>
</gene>
<sequence>MKLERVPWNVRGLNCGRKRRLIGTMLHTWKADVVCLQETKLTGDITKIRKEVRTDQLRKILIYLWRTKWVRPGNIKGLLKYWNKDGNAAKEEGRWKTVLACTSWIVWKERNRRCFEDKQSIFQEFKMNCLALFYFWCRHKLIVQTEDIFDFLDYS</sequence>
<dbReference type="GO" id="GO:0003677">
    <property type="term" value="F:DNA binding"/>
    <property type="evidence" value="ECO:0007669"/>
    <property type="project" value="InterPro"/>
</dbReference>
<dbReference type="InterPro" id="IPR020847">
    <property type="entry name" value="AP_endonuclease_F1_BS"/>
</dbReference>
<dbReference type="AlphaFoldDB" id="A0AAF0R0B6"/>
<dbReference type="PROSITE" id="PS00726">
    <property type="entry name" value="AP_NUCLEASE_F1_1"/>
    <property type="match status" value="1"/>
</dbReference>
<evidence type="ECO:0000313" key="1">
    <source>
        <dbReference type="EMBL" id="WMV31803.1"/>
    </source>
</evidence>
<dbReference type="EMBL" id="CP133617">
    <property type="protein sequence ID" value="WMV31803.1"/>
    <property type="molecule type" value="Genomic_DNA"/>
</dbReference>
<protein>
    <submittedName>
        <fullName evidence="1">Uncharacterized protein</fullName>
    </submittedName>
</protein>
<evidence type="ECO:0000313" key="2">
    <source>
        <dbReference type="Proteomes" id="UP001234989"/>
    </source>
</evidence>
<proteinExistence type="predicted"/>
<dbReference type="SUPFAM" id="SSF56219">
    <property type="entry name" value="DNase I-like"/>
    <property type="match status" value="1"/>
</dbReference>
<name>A0AAF0R0B6_SOLVR</name>